<reference evidence="1 2" key="1">
    <citation type="submission" date="2020-03" db="EMBL/GenBank/DDBJ databases">
        <title>Draft Genome Sequence of Cudoniella acicularis.</title>
        <authorList>
            <person name="Buettner E."/>
            <person name="Kellner H."/>
        </authorList>
    </citation>
    <scope>NUCLEOTIDE SEQUENCE [LARGE SCALE GENOMIC DNA]</scope>
    <source>
        <strain evidence="1 2">DSM 108380</strain>
    </source>
</reference>
<organism evidence="1 2">
    <name type="scientific">Cudoniella acicularis</name>
    <dbReference type="NCBI Taxonomy" id="354080"/>
    <lineage>
        <taxon>Eukaryota</taxon>
        <taxon>Fungi</taxon>
        <taxon>Dikarya</taxon>
        <taxon>Ascomycota</taxon>
        <taxon>Pezizomycotina</taxon>
        <taxon>Leotiomycetes</taxon>
        <taxon>Helotiales</taxon>
        <taxon>Tricladiaceae</taxon>
        <taxon>Cudoniella</taxon>
    </lineage>
</organism>
<comment type="caution">
    <text evidence="1">The sequence shown here is derived from an EMBL/GenBank/DDBJ whole genome shotgun (WGS) entry which is preliminary data.</text>
</comment>
<proteinExistence type="predicted"/>
<evidence type="ECO:0000313" key="1">
    <source>
        <dbReference type="EMBL" id="KAF4631280.1"/>
    </source>
</evidence>
<gene>
    <name evidence="1" type="ORF">G7Y89_g6849</name>
</gene>
<evidence type="ECO:0000313" key="2">
    <source>
        <dbReference type="Proteomes" id="UP000566819"/>
    </source>
</evidence>
<dbReference type="Proteomes" id="UP000566819">
    <property type="component" value="Unassembled WGS sequence"/>
</dbReference>
<sequence length="262" mass="30025">MTDLEDSGRRLKRRADALPMMLPLFVNDVPQNRVLSGVDTDIPFTGAAIASSNHRKPDVPWILDLWPKLKAAVSQTSMKKDIPEIVLEDIIISCDNGRGTVDLTILYSFHLTLKTRLKLLTSFPAKENPQYTTITYSYPQYPPRYEQSPENKDINTNLGDFLLNKIITTSWNSSASHSPLPNEQVTKVVIYYQSADMQLVEYNGEFLKGCNVHFHDNRIDQSFDRDYVFWVATQTMVSFNNFALCTVHKVYPGFWGRIFSLY</sequence>
<keyword evidence="2" id="KW-1185">Reference proteome</keyword>
<dbReference type="EMBL" id="JAAMPI010000459">
    <property type="protein sequence ID" value="KAF4631280.1"/>
    <property type="molecule type" value="Genomic_DNA"/>
</dbReference>
<protein>
    <submittedName>
        <fullName evidence="1">Uncharacterized protein</fullName>
    </submittedName>
</protein>
<accession>A0A8H4RJP8</accession>
<dbReference type="AlphaFoldDB" id="A0A8H4RJP8"/>
<name>A0A8H4RJP8_9HELO</name>